<dbReference type="Proteomes" id="UP000013200">
    <property type="component" value="Unassembled WGS sequence"/>
</dbReference>
<reference evidence="3" key="3">
    <citation type="submission" date="2024-03" db="EMBL/GenBank/DDBJ databases">
        <authorList>
            <person name="Sun Q."/>
            <person name="Sedlacek I."/>
        </authorList>
    </citation>
    <scope>NUCLEOTIDE SEQUENCE</scope>
    <source>
        <strain evidence="3">CCM 8635</strain>
    </source>
</reference>
<keyword evidence="1" id="KW-1133">Transmembrane helix</keyword>
<keyword evidence="1" id="KW-0472">Membrane</keyword>
<name>N9PTG4_9GAMM</name>
<evidence type="ECO:0000313" key="5">
    <source>
        <dbReference type="Proteomes" id="UP000652691"/>
    </source>
</evidence>
<keyword evidence="4" id="KW-1185">Reference proteome</keyword>
<keyword evidence="1" id="KW-0812">Transmembrane</keyword>
<organism evidence="2 4">
    <name type="scientific">Acinetobacter courvalinii</name>
    <dbReference type="NCBI Taxonomy" id="280147"/>
    <lineage>
        <taxon>Bacteria</taxon>
        <taxon>Pseudomonadati</taxon>
        <taxon>Pseudomonadota</taxon>
        <taxon>Gammaproteobacteria</taxon>
        <taxon>Moraxellales</taxon>
        <taxon>Moraxellaceae</taxon>
        <taxon>Acinetobacter</taxon>
    </lineage>
</organism>
<evidence type="ECO:0000313" key="4">
    <source>
        <dbReference type="Proteomes" id="UP000013200"/>
    </source>
</evidence>
<dbReference type="AlphaFoldDB" id="N9PTG4"/>
<sequence length="153" mass="16570">MWENVRNYFIFIGLAMVAKNILLAGSLAFVLVGCTSITTMTPAQFSQLSPTQIPFSGSWSGEAGASMAVLKLNRQGSGMLCMDDRKEAMSYKVKLVDNVLYSDQGIKFNVKALNPSHAKIHVSLLGIGATLDLNKDDSLNNVTPRCKQLLTGV</sequence>
<gene>
    <name evidence="2" type="ORF">F888_03288</name>
    <name evidence="3" type="ORF">GCM10007354_00380</name>
</gene>
<dbReference type="PATRIC" id="fig|1217698.3.peg.3204"/>
<feature type="transmembrane region" description="Helical" evidence="1">
    <location>
        <begin position="7"/>
        <end position="32"/>
    </location>
</feature>
<evidence type="ECO:0000313" key="2">
    <source>
        <dbReference type="EMBL" id="ENX36718.1"/>
    </source>
</evidence>
<comment type="caution">
    <text evidence="2">The sequence shown here is derived from an EMBL/GenBank/DDBJ whole genome shotgun (WGS) entry which is preliminary data.</text>
</comment>
<reference evidence="2 4" key="1">
    <citation type="submission" date="2013-02" db="EMBL/GenBank/DDBJ databases">
        <title>The Genome Sequence of Acinetobacter sp. NIPH 3623.</title>
        <authorList>
            <consortium name="The Broad Institute Genome Sequencing Platform"/>
            <consortium name="The Broad Institute Genome Sequencing Center for Infectious Disease"/>
            <person name="Cerqueira G."/>
            <person name="Feldgarden M."/>
            <person name="Courvalin P."/>
            <person name="Perichon B."/>
            <person name="Grillot-Courvalin C."/>
            <person name="Clermont D."/>
            <person name="Rocha E."/>
            <person name="Yoon E.-J."/>
            <person name="Nemec A."/>
            <person name="Walker B."/>
            <person name="Young S.K."/>
            <person name="Zeng Q."/>
            <person name="Gargeya S."/>
            <person name="Fitzgerald M."/>
            <person name="Haas B."/>
            <person name="Abouelleil A."/>
            <person name="Alvarado L."/>
            <person name="Arachchi H.M."/>
            <person name="Berlin A.M."/>
            <person name="Chapman S.B."/>
            <person name="Dewar J."/>
            <person name="Goldberg J."/>
            <person name="Griggs A."/>
            <person name="Gujja S."/>
            <person name="Hansen M."/>
            <person name="Howarth C."/>
            <person name="Imamovic A."/>
            <person name="Larimer J."/>
            <person name="McCowan C."/>
            <person name="Murphy C."/>
            <person name="Neiman D."/>
            <person name="Pearson M."/>
            <person name="Priest M."/>
            <person name="Roberts A."/>
            <person name="Saif S."/>
            <person name="Shea T."/>
            <person name="Sisk P."/>
            <person name="Sykes S."/>
            <person name="Wortman J."/>
            <person name="Nusbaum C."/>
            <person name="Birren B."/>
        </authorList>
    </citation>
    <scope>NUCLEOTIDE SEQUENCE [LARGE SCALE GENOMIC DNA]</scope>
    <source>
        <strain evidence="2 4">NIPH 3623</strain>
    </source>
</reference>
<dbReference type="NCBIfam" id="NF045606">
    <property type="entry name" value="lipo_J517_1871"/>
    <property type="match status" value="1"/>
</dbReference>
<dbReference type="InterPro" id="IPR054659">
    <property type="entry name" value="J517_1871_lipoprot"/>
</dbReference>
<dbReference type="Proteomes" id="UP000652691">
    <property type="component" value="Unassembled WGS sequence"/>
</dbReference>
<dbReference type="HOGENOM" id="CLU_127475_0_0_6"/>
<dbReference type="STRING" id="1217698.F888_03288"/>
<proteinExistence type="predicted"/>
<evidence type="ECO:0000313" key="3">
    <source>
        <dbReference type="EMBL" id="GGH24363.1"/>
    </source>
</evidence>
<dbReference type="EMBL" id="BMDA01000001">
    <property type="protein sequence ID" value="GGH24363.1"/>
    <property type="molecule type" value="Genomic_DNA"/>
</dbReference>
<protein>
    <recommendedName>
        <fullName evidence="6">Lipoprotein</fullName>
    </recommendedName>
</protein>
<evidence type="ECO:0000256" key="1">
    <source>
        <dbReference type="SAM" id="Phobius"/>
    </source>
</evidence>
<dbReference type="PROSITE" id="PS51257">
    <property type="entry name" value="PROKAR_LIPOPROTEIN"/>
    <property type="match status" value="1"/>
</dbReference>
<accession>N9PTG4</accession>
<evidence type="ECO:0008006" key="6">
    <source>
        <dbReference type="Google" id="ProtNLM"/>
    </source>
</evidence>
<dbReference type="EMBL" id="APSA01000010">
    <property type="protein sequence ID" value="ENX36718.1"/>
    <property type="molecule type" value="Genomic_DNA"/>
</dbReference>
<reference evidence="3 5" key="2">
    <citation type="journal article" date="2014" name="Int. J. Syst. Evol. Microbiol.">
        <title>Complete genome sequence of Corynebacterium casei LMG S-19264T (=DSM 44701T), isolated from a smear-ripened cheese.</title>
        <authorList>
            <consortium name="US DOE Joint Genome Institute (JGI-PGF)"/>
            <person name="Walter F."/>
            <person name="Albersmeier A."/>
            <person name="Kalinowski J."/>
            <person name="Ruckert C."/>
        </authorList>
    </citation>
    <scope>NUCLEOTIDE SEQUENCE [LARGE SCALE GENOMIC DNA]</scope>
    <source>
        <strain evidence="3 5">CCM 8635</strain>
    </source>
</reference>